<evidence type="ECO:0000256" key="6">
    <source>
        <dbReference type="ARBA" id="ARBA00022775"/>
    </source>
</evidence>
<feature type="binding site" evidence="13">
    <location>
        <position position="425"/>
    </location>
    <ligand>
        <name>Na(+)</name>
        <dbReference type="ChEBI" id="CHEBI:29101"/>
        <label>1</label>
    </ligand>
</feature>
<comment type="caution">
    <text evidence="17">The sequence shown here is derived from an EMBL/GenBank/DDBJ whole genome shotgun (WGS) entry which is preliminary data.</text>
</comment>
<evidence type="ECO:0000256" key="14">
    <source>
        <dbReference type="PIRSR" id="PIRSR600175-2"/>
    </source>
</evidence>
<feature type="binding site" evidence="13">
    <location>
        <position position="422"/>
    </location>
    <ligand>
        <name>Na(+)</name>
        <dbReference type="ChEBI" id="CHEBI:29101"/>
        <label>1</label>
    </ligand>
</feature>
<feature type="transmembrane region" description="Helical" evidence="16">
    <location>
        <begin position="504"/>
        <end position="524"/>
    </location>
</feature>
<evidence type="ECO:0000256" key="9">
    <source>
        <dbReference type="ARBA" id="ARBA00023053"/>
    </source>
</evidence>
<keyword evidence="12" id="KW-0325">Glycoprotein</keyword>
<keyword evidence="9 13" id="KW-0915">Sodium</keyword>
<evidence type="ECO:0000256" key="16">
    <source>
        <dbReference type="SAM" id="Phobius"/>
    </source>
</evidence>
<evidence type="ECO:0000256" key="15">
    <source>
        <dbReference type="RuleBase" id="RU003732"/>
    </source>
</evidence>
<keyword evidence="10 16" id="KW-0472">Membrane</keyword>
<dbReference type="GO" id="GO:0046872">
    <property type="term" value="F:metal ion binding"/>
    <property type="evidence" value="ECO:0007669"/>
    <property type="project" value="UniProtKB-KW"/>
</dbReference>
<evidence type="ECO:0000256" key="3">
    <source>
        <dbReference type="ARBA" id="ARBA00022475"/>
    </source>
</evidence>
<evidence type="ECO:0000256" key="12">
    <source>
        <dbReference type="ARBA" id="ARBA00023180"/>
    </source>
</evidence>
<feature type="transmembrane region" description="Helical" evidence="16">
    <location>
        <begin position="38"/>
        <end position="56"/>
    </location>
</feature>
<comment type="similarity">
    <text evidence="15">Belongs to the sodium:neurotransmitter symporter (SNF) (TC 2.A.22) family.</text>
</comment>
<feature type="binding site" evidence="13">
    <location>
        <position position="47"/>
    </location>
    <ligand>
        <name>Na(+)</name>
        <dbReference type="ChEBI" id="CHEBI:29101"/>
        <label>1</label>
    </ligand>
</feature>
<feature type="binding site" evidence="13">
    <location>
        <position position="357"/>
    </location>
    <ligand>
        <name>Na(+)</name>
        <dbReference type="ChEBI" id="CHEBI:29101"/>
        <label>1</label>
    </ligand>
</feature>
<gene>
    <name evidence="17" type="ORF">D917_00119</name>
</gene>
<comment type="subcellular location">
    <subcellularLocation>
        <location evidence="1">Cell membrane</location>
        <topology evidence="1">Multi-pass membrane protein</topology>
    </subcellularLocation>
</comment>
<feature type="binding site" evidence="13">
    <location>
        <position position="426"/>
    </location>
    <ligand>
        <name>Na(+)</name>
        <dbReference type="ChEBI" id="CHEBI:29101"/>
        <label>1</label>
    </ligand>
</feature>
<feature type="transmembrane region" description="Helical" evidence="16">
    <location>
        <begin position="269"/>
        <end position="294"/>
    </location>
</feature>
<evidence type="ECO:0000256" key="8">
    <source>
        <dbReference type="ARBA" id="ARBA00022989"/>
    </source>
</evidence>
<keyword evidence="8 16" id="KW-1133">Transmembrane helix</keyword>
<evidence type="ECO:0000256" key="13">
    <source>
        <dbReference type="PIRSR" id="PIRSR600175-1"/>
    </source>
</evidence>
<sequence length="641" mass="72627">MDESPNDSSAMISNFESSSKEFNETIPERETWSKKMDFLLSVIGFAVDLANVWRFPYLCFKNGGGAFLIPYLIMLMLTGIPLFYMELVLGQYFRKGAITTWGNICPLFKGIGYCVVMIAFYTDLFYNVIIAWSFNFLFHSFTSELPWYSCNHSWNSPNCYSKTVSWNMSDTGGIYSQCAPQMDINATLKIFSILKLEKFNNTVGRIRLHCSVLYCNASRMLGFRNINGSATATIENLGMLQWEIVLCLLLVYVICYFSLWKGIKMSGKVVWFTALFPYVVLLVLFIRGITLPGSLEGIKYYLYPNINKLTKGQVWIDAATQVFFSLGPGFGVLLAFSSYNKFHNNVYFDALLTSSINCGTSFIAGFVVFSILGYMSCISGESIDTVAREGPGLVFVVYPQALATMPGSTFWSILFFLMLITLGLDSSFGGSEAIITALSDEFSIVKKHREIFAGLLFIEFMNYYAASWGLLMAVSFETIVISWIYGMPRFVKNIDDMLGFKPGFFWRFCWAYVSPVLLLANMTYGFVVHQPLQVQDYNFPDWMNVLGWIFAFSSPSIIFIIAVFQLFRFPGTTIKQKFIACITPVIQEDVNNESPASKLPLILSITRSPLFRLMALLISLFCHFLVKLGQTSRTQLDSFER</sequence>
<feature type="binding site" evidence="13">
    <location>
        <position position="44"/>
    </location>
    <ligand>
        <name>Na(+)</name>
        <dbReference type="ChEBI" id="CHEBI:29101"/>
        <label>2</label>
    </ligand>
</feature>
<evidence type="ECO:0000256" key="11">
    <source>
        <dbReference type="ARBA" id="ARBA00023157"/>
    </source>
</evidence>
<keyword evidence="4 15" id="KW-0812">Transmembrane</keyword>
<evidence type="ECO:0000256" key="10">
    <source>
        <dbReference type="ARBA" id="ARBA00023136"/>
    </source>
</evidence>
<dbReference type="GO" id="GO:0015874">
    <property type="term" value="P:norepinephrine transport"/>
    <property type="evidence" value="ECO:0007669"/>
    <property type="project" value="TreeGrafter"/>
</dbReference>
<evidence type="ECO:0000313" key="17">
    <source>
        <dbReference type="EMBL" id="OUC47207.1"/>
    </source>
</evidence>
<name>A0A1Y3ETU9_9BILA</name>
<evidence type="ECO:0000313" key="18">
    <source>
        <dbReference type="Proteomes" id="UP000243006"/>
    </source>
</evidence>
<feature type="transmembrane region" description="Helical" evidence="16">
    <location>
        <begin position="545"/>
        <end position="567"/>
    </location>
</feature>
<dbReference type="GO" id="GO:0030424">
    <property type="term" value="C:axon"/>
    <property type="evidence" value="ECO:0007669"/>
    <property type="project" value="TreeGrafter"/>
</dbReference>
<feature type="transmembrane region" description="Helical" evidence="16">
    <location>
        <begin position="68"/>
        <end position="89"/>
    </location>
</feature>
<feature type="binding site" evidence="13">
    <location>
        <position position="46"/>
    </location>
    <ligand>
        <name>Na(+)</name>
        <dbReference type="ChEBI" id="CHEBI:29101"/>
        <label>1</label>
    </ligand>
</feature>
<feature type="transmembrane region" description="Helical" evidence="16">
    <location>
        <begin position="348"/>
        <end position="372"/>
    </location>
</feature>
<keyword evidence="6" id="KW-0532">Neurotransmitter transport</keyword>
<reference evidence="17 18" key="1">
    <citation type="submission" date="2015-04" db="EMBL/GenBank/DDBJ databases">
        <title>Draft genome of the roundworm Trichinella nativa.</title>
        <authorList>
            <person name="Mitreva M."/>
        </authorList>
    </citation>
    <scope>NUCLEOTIDE SEQUENCE [LARGE SCALE GENOMIC DNA]</scope>
    <source>
        <strain evidence="17 18">ISS45</strain>
    </source>
</reference>
<dbReference type="Pfam" id="PF00209">
    <property type="entry name" value="SNF"/>
    <property type="match status" value="1"/>
</dbReference>
<dbReference type="GO" id="GO:0005330">
    <property type="term" value="F:dopamine:sodium symporter activity"/>
    <property type="evidence" value="ECO:0007669"/>
    <property type="project" value="TreeGrafter"/>
</dbReference>
<evidence type="ECO:0000256" key="5">
    <source>
        <dbReference type="ARBA" id="ARBA00022723"/>
    </source>
</evidence>
<accession>A0A1Y3ETU9</accession>
<dbReference type="InterPro" id="IPR000175">
    <property type="entry name" value="Na/ntran_symport"/>
</dbReference>
<evidence type="ECO:0000256" key="2">
    <source>
        <dbReference type="ARBA" id="ARBA00022448"/>
    </source>
</evidence>
<protein>
    <recommendedName>
        <fullName evidence="15">Transporter</fullName>
    </recommendedName>
</protein>
<organism evidence="17 18">
    <name type="scientific">Trichinella nativa</name>
    <dbReference type="NCBI Taxonomy" id="6335"/>
    <lineage>
        <taxon>Eukaryota</taxon>
        <taxon>Metazoa</taxon>
        <taxon>Ecdysozoa</taxon>
        <taxon>Nematoda</taxon>
        <taxon>Enoplea</taxon>
        <taxon>Dorylaimia</taxon>
        <taxon>Trichinellida</taxon>
        <taxon>Trichinellidae</taxon>
        <taxon>Trichinella</taxon>
    </lineage>
</organism>
<dbReference type="PROSITE" id="PS50267">
    <property type="entry name" value="NA_NEUROTRAN_SYMP_3"/>
    <property type="match status" value="1"/>
</dbReference>
<keyword evidence="7 15" id="KW-0769">Symport</keyword>
<feature type="transmembrane region" description="Helical" evidence="16">
    <location>
        <begin position="451"/>
        <end position="484"/>
    </location>
</feature>
<dbReference type="PANTHER" id="PTHR11616">
    <property type="entry name" value="SODIUM/CHLORIDE DEPENDENT TRANSPORTER"/>
    <property type="match status" value="1"/>
</dbReference>
<dbReference type="PROSITE" id="PS00610">
    <property type="entry name" value="NA_NEUROTRAN_SYMP_1"/>
    <property type="match status" value="1"/>
</dbReference>
<dbReference type="InterPro" id="IPR037272">
    <property type="entry name" value="SNS_sf"/>
</dbReference>
<dbReference type="Proteomes" id="UP000243006">
    <property type="component" value="Unassembled WGS sequence"/>
</dbReference>
<dbReference type="GO" id="GO:0051583">
    <property type="term" value="P:dopamine uptake involved in synaptic transmission"/>
    <property type="evidence" value="ECO:0007669"/>
    <property type="project" value="TreeGrafter"/>
</dbReference>
<dbReference type="EMBL" id="LVZM01005009">
    <property type="protein sequence ID" value="OUC47207.1"/>
    <property type="molecule type" value="Genomic_DNA"/>
</dbReference>
<dbReference type="PANTHER" id="PTHR11616:SF320">
    <property type="entry name" value="SODIUM-DEPENDENT NORADRENALINE TRANSPORTER"/>
    <property type="match status" value="1"/>
</dbReference>
<evidence type="ECO:0000256" key="4">
    <source>
        <dbReference type="ARBA" id="ARBA00022692"/>
    </source>
</evidence>
<evidence type="ECO:0000256" key="7">
    <source>
        <dbReference type="ARBA" id="ARBA00022847"/>
    </source>
</evidence>
<dbReference type="GO" id="GO:0006865">
    <property type="term" value="P:amino acid transport"/>
    <property type="evidence" value="ECO:0007669"/>
    <property type="project" value="TreeGrafter"/>
</dbReference>
<feature type="binding site" evidence="13">
    <location>
        <position position="51"/>
    </location>
    <ligand>
        <name>Na(+)</name>
        <dbReference type="ChEBI" id="CHEBI:29101"/>
        <label>1</label>
    </ligand>
</feature>
<feature type="binding site" evidence="13">
    <location>
        <position position="325"/>
    </location>
    <ligand>
        <name>Na(+)</name>
        <dbReference type="ChEBI" id="CHEBI:29101"/>
        <label>1</label>
    </ligand>
</feature>
<feature type="transmembrane region" description="Helical" evidence="16">
    <location>
        <begin position="239"/>
        <end position="257"/>
    </location>
</feature>
<keyword evidence="2 15" id="KW-0813">Transport</keyword>
<dbReference type="GO" id="GO:0032809">
    <property type="term" value="C:neuronal cell body membrane"/>
    <property type="evidence" value="ECO:0007669"/>
    <property type="project" value="TreeGrafter"/>
</dbReference>
<keyword evidence="3" id="KW-1003">Cell membrane</keyword>
<feature type="disulfide bond" evidence="14">
    <location>
        <begin position="150"/>
        <end position="159"/>
    </location>
</feature>
<dbReference type="SUPFAM" id="SSF161070">
    <property type="entry name" value="SNF-like"/>
    <property type="match status" value="1"/>
</dbReference>
<dbReference type="AlphaFoldDB" id="A0A1Y3ETU9"/>
<dbReference type="PROSITE" id="PS00754">
    <property type="entry name" value="NA_NEUROTRAN_SYMP_2"/>
    <property type="match status" value="1"/>
</dbReference>
<evidence type="ECO:0000256" key="1">
    <source>
        <dbReference type="ARBA" id="ARBA00004651"/>
    </source>
</evidence>
<dbReference type="PRINTS" id="PR00176">
    <property type="entry name" value="NANEUSMPORT"/>
</dbReference>
<keyword evidence="5 13" id="KW-0479">Metal-binding</keyword>
<keyword evidence="11 14" id="KW-1015">Disulfide bond</keyword>
<feature type="transmembrane region" description="Helical" evidence="16">
    <location>
        <begin position="110"/>
        <end position="134"/>
    </location>
</feature>
<proteinExistence type="inferred from homology"/>
<dbReference type="GO" id="GO:0042734">
    <property type="term" value="C:presynaptic membrane"/>
    <property type="evidence" value="ECO:0007669"/>
    <property type="project" value="TreeGrafter"/>
</dbReference>